<dbReference type="SUPFAM" id="SSF52172">
    <property type="entry name" value="CheY-like"/>
    <property type="match status" value="1"/>
</dbReference>
<feature type="domain" description="PAC" evidence="11">
    <location>
        <begin position="649"/>
        <end position="705"/>
    </location>
</feature>
<accession>A0A089ZG44</accession>
<dbReference type="Pfam" id="PF08448">
    <property type="entry name" value="PAS_4"/>
    <property type="match status" value="1"/>
</dbReference>
<evidence type="ECO:0000259" key="8">
    <source>
        <dbReference type="PROSITE" id="PS50109"/>
    </source>
</evidence>
<dbReference type="InterPro" id="IPR013656">
    <property type="entry name" value="PAS_4"/>
</dbReference>
<dbReference type="GO" id="GO:0005524">
    <property type="term" value="F:ATP binding"/>
    <property type="evidence" value="ECO:0007669"/>
    <property type="project" value="UniProtKB-KW"/>
</dbReference>
<dbReference type="Pfam" id="PF07568">
    <property type="entry name" value="HisKA_2"/>
    <property type="match status" value="1"/>
</dbReference>
<dbReference type="Pfam" id="PF02518">
    <property type="entry name" value="HATPase_c"/>
    <property type="match status" value="1"/>
</dbReference>
<dbReference type="SMART" id="SM00448">
    <property type="entry name" value="REC"/>
    <property type="match status" value="1"/>
</dbReference>
<dbReference type="PROSITE" id="PS50112">
    <property type="entry name" value="PAS"/>
    <property type="match status" value="2"/>
</dbReference>
<evidence type="ECO:0000313" key="13">
    <source>
        <dbReference type="Proteomes" id="UP000029661"/>
    </source>
</evidence>
<evidence type="ECO:0000256" key="6">
    <source>
        <dbReference type="ARBA" id="ARBA00023012"/>
    </source>
</evidence>
<keyword evidence="2" id="KW-0808">Transferase</keyword>
<evidence type="ECO:0000256" key="2">
    <source>
        <dbReference type="ARBA" id="ARBA00022679"/>
    </source>
</evidence>
<dbReference type="PROSITE" id="PS50109">
    <property type="entry name" value="HIS_KIN"/>
    <property type="match status" value="1"/>
</dbReference>
<dbReference type="InterPro" id="IPR003594">
    <property type="entry name" value="HATPase_dom"/>
</dbReference>
<dbReference type="GO" id="GO:0016301">
    <property type="term" value="F:kinase activity"/>
    <property type="evidence" value="ECO:0007669"/>
    <property type="project" value="UniProtKB-KW"/>
</dbReference>
<dbReference type="InterPro" id="IPR001610">
    <property type="entry name" value="PAC"/>
</dbReference>
<feature type="domain" description="PAS" evidence="10">
    <location>
        <begin position="304"/>
        <end position="374"/>
    </location>
</feature>
<dbReference type="Proteomes" id="UP000029661">
    <property type="component" value="Chromosome"/>
</dbReference>
<dbReference type="Pfam" id="PF13185">
    <property type="entry name" value="GAF_2"/>
    <property type="match status" value="2"/>
</dbReference>
<dbReference type="GO" id="GO:0000160">
    <property type="term" value="P:phosphorelay signal transduction system"/>
    <property type="evidence" value="ECO:0007669"/>
    <property type="project" value="UniProtKB-KW"/>
</dbReference>
<evidence type="ECO:0000256" key="5">
    <source>
        <dbReference type="ARBA" id="ARBA00022840"/>
    </source>
</evidence>
<keyword evidence="3" id="KW-0547">Nucleotide-binding</keyword>
<feature type="domain" description="Histidine kinase" evidence="8">
    <location>
        <begin position="991"/>
        <end position="1079"/>
    </location>
</feature>
<keyword evidence="5" id="KW-0067">ATP-binding</keyword>
<dbReference type="PANTHER" id="PTHR43065:SF23">
    <property type="entry name" value="SENSOR HISTIDINE KINASE PDTAS"/>
    <property type="match status" value="1"/>
</dbReference>
<dbReference type="InterPro" id="IPR001789">
    <property type="entry name" value="Sig_transdc_resp-reg_receiver"/>
</dbReference>
<dbReference type="InterPro" id="IPR011006">
    <property type="entry name" value="CheY-like_superfamily"/>
</dbReference>
<dbReference type="Pfam" id="PF13426">
    <property type="entry name" value="PAS_9"/>
    <property type="match status" value="1"/>
</dbReference>
<dbReference type="Gene3D" id="3.30.450.20">
    <property type="entry name" value="PAS domain"/>
    <property type="match status" value="3"/>
</dbReference>
<dbReference type="GO" id="GO:0006355">
    <property type="term" value="P:regulation of DNA-templated transcription"/>
    <property type="evidence" value="ECO:0007669"/>
    <property type="project" value="InterPro"/>
</dbReference>
<evidence type="ECO:0000259" key="9">
    <source>
        <dbReference type="PROSITE" id="PS50110"/>
    </source>
</evidence>
<evidence type="ECO:0000259" key="11">
    <source>
        <dbReference type="PROSITE" id="PS50113"/>
    </source>
</evidence>
<keyword evidence="4 12" id="KW-0418">Kinase</keyword>
<organism evidence="12 13">
    <name type="scientific">Methanobacterium formicicum</name>
    <dbReference type="NCBI Taxonomy" id="2162"/>
    <lineage>
        <taxon>Archaea</taxon>
        <taxon>Methanobacteriati</taxon>
        <taxon>Methanobacteriota</taxon>
        <taxon>Methanomada group</taxon>
        <taxon>Methanobacteria</taxon>
        <taxon>Methanobacteriales</taxon>
        <taxon>Methanobacteriaceae</taxon>
        <taxon>Methanobacterium</taxon>
    </lineage>
</organism>
<dbReference type="STRING" id="2162.BRM9_1144"/>
<dbReference type="InterPro" id="IPR000014">
    <property type="entry name" value="PAS"/>
</dbReference>
<dbReference type="Pfam" id="PF00989">
    <property type="entry name" value="PAS"/>
    <property type="match status" value="1"/>
</dbReference>
<feature type="domain" description="Response regulatory" evidence="9">
    <location>
        <begin position="5"/>
        <end position="119"/>
    </location>
</feature>
<feature type="modified residue" description="4-aspartylphosphate" evidence="7">
    <location>
        <position position="55"/>
    </location>
</feature>
<proteinExistence type="predicted"/>
<dbReference type="SMART" id="SM00091">
    <property type="entry name" value="PAS"/>
    <property type="match status" value="2"/>
</dbReference>
<dbReference type="PROSITE" id="PS50110">
    <property type="entry name" value="RESPONSE_REGULATORY"/>
    <property type="match status" value="1"/>
</dbReference>
<gene>
    <name evidence="12" type="ORF">BRM9_1144</name>
</gene>
<dbReference type="InterPro" id="IPR005467">
    <property type="entry name" value="His_kinase_dom"/>
</dbReference>
<dbReference type="AlphaFoldDB" id="A0A089ZG44"/>
<evidence type="ECO:0000256" key="4">
    <source>
        <dbReference type="ARBA" id="ARBA00022777"/>
    </source>
</evidence>
<dbReference type="RefSeq" id="WP_052399978.1">
    <property type="nucleotide sequence ID" value="NZ_CP006933.1"/>
</dbReference>
<dbReference type="PANTHER" id="PTHR43065">
    <property type="entry name" value="SENSOR HISTIDINE KINASE"/>
    <property type="match status" value="1"/>
</dbReference>
<dbReference type="PROSITE" id="PS50113">
    <property type="entry name" value="PAC"/>
    <property type="match status" value="2"/>
</dbReference>
<feature type="domain" description="PAC" evidence="11">
    <location>
        <begin position="514"/>
        <end position="566"/>
    </location>
</feature>
<dbReference type="InterPro" id="IPR029016">
    <property type="entry name" value="GAF-like_dom_sf"/>
</dbReference>
<protein>
    <submittedName>
        <fullName evidence="12">Histidine kinase/GAF/PAS domain-containing protein</fullName>
    </submittedName>
</protein>
<dbReference type="InterPro" id="IPR000700">
    <property type="entry name" value="PAS-assoc_C"/>
</dbReference>
<feature type="domain" description="PAS" evidence="10">
    <location>
        <begin position="567"/>
        <end position="639"/>
    </location>
</feature>
<dbReference type="InterPro" id="IPR035965">
    <property type="entry name" value="PAS-like_dom_sf"/>
</dbReference>
<dbReference type="SMART" id="SM00387">
    <property type="entry name" value="HATPase_c"/>
    <property type="match status" value="1"/>
</dbReference>
<dbReference type="EMBL" id="CP006933">
    <property type="protein sequence ID" value="AIS31960.1"/>
    <property type="molecule type" value="Genomic_DNA"/>
</dbReference>
<dbReference type="InterPro" id="IPR013767">
    <property type="entry name" value="PAS_fold"/>
</dbReference>
<dbReference type="Gene3D" id="3.30.450.40">
    <property type="match status" value="2"/>
</dbReference>
<keyword evidence="1 7" id="KW-0597">Phosphoprotein</keyword>
<name>A0A089ZG44_METFO</name>
<dbReference type="Gene3D" id="3.40.50.2300">
    <property type="match status" value="1"/>
</dbReference>
<evidence type="ECO:0000256" key="7">
    <source>
        <dbReference type="PROSITE-ProRule" id="PRU00169"/>
    </source>
</evidence>
<evidence type="ECO:0000313" key="12">
    <source>
        <dbReference type="EMBL" id="AIS31960.1"/>
    </source>
</evidence>
<dbReference type="SUPFAM" id="SSF55874">
    <property type="entry name" value="ATPase domain of HSP90 chaperone/DNA topoisomerase II/histidine kinase"/>
    <property type="match status" value="1"/>
</dbReference>
<dbReference type="InterPro" id="IPR003018">
    <property type="entry name" value="GAF"/>
</dbReference>
<dbReference type="InterPro" id="IPR036890">
    <property type="entry name" value="HATPase_C_sf"/>
</dbReference>
<keyword evidence="6" id="KW-0902">Two-component regulatory system</keyword>
<dbReference type="Gene3D" id="3.30.565.10">
    <property type="entry name" value="Histidine kinase-like ATPase, C-terminal domain"/>
    <property type="match status" value="1"/>
</dbReference>
<dbReference type="CDD" id="cd00130">
    <property type="entry name" value="PAS"/>
    <property type="match status" value="2"/>
</dbReference>
<dbReference type="SUPFAM" id="SSF55781">
    <property type="entry name" value="GAF domain-like"/>
    <property type="match status" value="2"/>
</dbReference>
<dbReference type="InterPro" id="IPR011495">
    <property type="entry name" value="Sig_transdc_His_kin_sub2_dim/P"/>
</dbReference>
<dbReference type="GeneID" id="25399517"/>
<sequence>MSEIKIVLVNDEKTDAMDIKRSLKSLNYHVPFVASSGEEALSKILEIMPDLILIDIMLKGNVDAFELASKIKNLNIPILFLTARAEESAIERAMIIEPPVSIVKSSDPDELKFSIEHTLFQKEKDRETSWQISLTTAMNRVLKEALNCSSVHEVARICLDVASEFTHSAFGFIGEVNPEGRFNTIAISDSGWNNCIMPKTQAENAVLDMELQSYWSRPIKTGKTVMVNDPTLDPDQRGEPPGHPKITSFMGVPLQQGSKTVGMIAMANKESGYTPNDQKAMETLSVTIIEVISRKKAEITLQRSEERFRVVAESAVDGIVTTNLEGNIQFFNHSLEKIFGYHRAELIGKPLTTLMPDRYKDTYLKELERFKNSGYHRLVGKTVVTTGLKKDGTEFPFEMSLSSWKSGEKFYFTSIIRDLTSKIKAEEELQWSQERLKMGMDMASLAYWEYDIESDLFTFDDQFYALYGTTAEQEGGYQMTPQEYSQRFIPSKHQSIVAQEVGRALETDDPQFSSTAQHTIIRRDGEERYIIVRIRVVMDKDGRKIGTRGVNQDITELKMAEKALKESDRRLADIIDFLPDATFVIDKMGRVISWNRAIEEMTGVRADEILGKGNYEYSIPFYGLRRPILVDMVKAEDKEIREHYQIPQRRGEVLTAETEALLRGETRAVWAKAVPLYDSKGNFVGAIEAIRDINEMKQSRRKIRRELEINRALANIYAPIISPVSTMEDVGRTILNEAQKLTNSPQGFVSILDTPNDNTKMTLIGSQFLNGKDLALHLARDDSYNELWDHILHTIKPFYTNTPHEHLPLVSVPEGHFTVDSLLSVPVVLAEELVGQISVANAPEGYNRDDLEDISRLAVFCALAIQNKRAEQEIKQSLQDKEVLLREIHHRVKNNMQIISSLLNLQIRHVDGEQETNILKESQGRVKSMAMVHEKLYQSPTFTKIDFKDYAEKLINDIFYSYGVRKGTIETEIDVEDIHIGIDTAIPCGLIINELVTNSVKYAFPDNQGTLQIRLKTRNDHLEMVIADNGMGLPENLDYENTDSLGLQLVNNLVRQLDGQITLDRSKGTSFTISFQELHYKKRI</sequence>
<dbReference type="KEGG" id="mfc:BRM9_1144"/>
<dbReference type="SUPFAM" id="SSF55785">
    <property type="entry name" value="PYP-like sensor domain (PAS domain)"/>
    <property type="match status" value="3"/>
</dbReference>
<reference evidence="12 13" key="1">
    <citation type="submission" date="2013-12" db="EMBL/GenBank/DDBJ databases">
        <title>The complete genome sequence of Methanobacterium sp. BRM9.</title>
        <authorList>
            <consortium name="Pastoral Greenhouse Gas Research Consortium"/>
            <person name="Kelly W.J."/>
            <person name="Leahy S.C."/>
            <person name="Perry R."/>
            <person name="Li D."/>
            <person name="Altermann E."/>
            <person name="Lambie S.C."/>
            <person name="Attwood G.T."/>
        </authorList>
    </citation>
    <scope>NUCLEOTIDE SEQUENCE [LARGE SCALE GENOMIC DNA]</scope>
    <source>
        <strain evidence="12 13">BRM9</strain>
    </source>
</reference>
<evidence type="ECO:0000256" key="1">
    <source>
        <dbReference type="ARBA" id="ARBA00022553"/>
    </source>
</evidence>
<dbReference type="NCBIfam" id="TIGR00229">
    <property type="entry name" value="sensory_box"/>
    <property type="match status" value="3"/>
</dbReference>
<dbReference type="SMART" id="SM00065">
    <property type="entry name" value="GAF"/>
    <property type="match status" value="2"/>
</dbReference>
<evidence type="ECO:0000259" key="10">
    <source>
        <dbReference type="PROSITE" id="PS50112"/>
    </source>
</evidence>
<dbReference type="Pfam" id="PF00072">
    <property type="entry name" value="Response_reg"/>
    <property type="match status" value="1"/>
</dbReference>
<dbReference type="OrthoDB" id="8127at2157"/>
<dbReference type="SMART" id="SM00086">
    <property type="entry name" value="PAC"/>
    <property type="match status" value="2"/>
</dbReference>
<evidence type="ECO:0000256" key="3">
    <source>
        <dbReference type="ARBA" id="ARBA00022741"/>
    </source>
</evidence>